<name>A0A9D5BBJ4_PEA</name>
<comment type="caution">
    <text evidence="2">The sequence shown here is derived from an EMBL/GenBank/DDBJ whole genome shotgun (WGS) entry which is preliminary data.</text>
</comment>
<sequence length="306" mass="33324">MHLASRTRGLPRPPFHQYPAAFPGPFPFPARGVTLPTVPVPDSQPPGVTPVGPVGISTLSASGHHFRGTPGLQAELVSTSDERKYYYNNATRQATIESMNALNGQNWHRVKHDIILETKPVSTYMQQLLKRKLNQPTKVIECIKGQPTTEEISPGPLACVENASGGGKSQDKSSTFDQGFFVMPKSRRGLLDEYTTSVSARKGRGVVNIKLPHQGSACGMSYEVREVDIKEFLCICSSKIKIDQVGLLEDVSSSVYAKTVQLLQDLKSDGEIVQTSDPYAPVLPATASGRDSTSPQVEPFQYPSQL</sequence>
<protein>
    <submittedName>
        <fullName evidence="2">Uncharacterized protein</fullName>
    </submittedName>
</protein>
<dbReference type="EMBL" id="JAMSHJ010000002">
    <property type="protein sequence ID" value="KAI5437735.1"/>
    <property type="molecule type" value="Genomic_DNA"/>
</dbReference>
<accession>A0A9D5BBJ4</accession>
<dbReference type="AlphaFoldDB" id="A0A9D5BBJ4"/>
<evidence type="ECO:0000313" key="2">
    <source>
        <dbReference type="EMBL" id="KAI5437735.1"/>
    </source>
</evidence>
<reference evidence="2 3" key="1">
    <citation type="journal article" date="2022" name="Nat. Genet.">
        <title>Improved pea reference genome and pan-genome highlight genomic features and evolutionary characteristics.</title>
        <authorList>
            <person name="Yang T."/>
            <person name="Liu R."/>
            <person name="Luo Y."/>
            <person name="Hu S."/>
            <person name="Wang D."/>
            <person name="Wang C."/>
            <person name="Pandey M.K."/>
            <person name="Ge S."/>
            <person name="Xu Q."/>
            <person name="Li N."/>
            <person name="Li G."/>
            <person name="Huang Y."/>
            <person name="Saxena R.K."/>
            <person name="Ji Y."/>
            <person name="Li M."/>
            <person name="Yan X."/>
            <person name="He Y."/>
            <person name="Liu Y."/>
            <person name="Wang X."/>
            <person name="Xiang C."/>
            <person name="Varshney R.K."/>
            <person name="Ding H."/>
            <person name="Gao S."/>
            <person name="Zong X."/>
        </authorList>
    </citation>
    <scope>NUCLEOTIDE SEQUENCE [LARGE SCALE GENOMIC DNA]</scope>
    <source>
        <strain evidence="2 3">cv. Zhongwan 6</strain>
    </source>
</reference>
<feature type="compositionally biased region" description="Polar residues" evidence="1">
    <location>
        <begin position="289"/>
        <end position="306"/>
    </location>
</feature>
<keyword evidence="3" id="KW-1185">Reference proteome</keyword>
<evidence type="ECO:0000313" key="3">
    <source>
        <dbReference type="Proteomes" id="UP001058974"/>
    </source>
</evidence>
<dbReference type="Gramene" id="Psat02G0373900-T1">
    <property type="protein sequence ID" value="KAI5437735.1"/>
    <property type="gene ID" value="KIW84_023739"/>
</dbReference>
<dbReference type="Proteomes" id="UP001058974">
    <property type="component" value="Chromosome 2"/>
</dbReference>
<evidence type="ECO:0000256" key="1">
    <source>
        <dbReference type="SAM" id="MobiDB-lite"/>
    </source>
</evidence>
<gene>
    <name evidence="2" type="ORF">KIW84_023739</name>
</gene>
<proteinExistence type="predicted"/>
<organism evidence="2 3">
    <name type="scientific">Pisum sativum</name>
    <name type="common">Garden pea</name>
    <name type="synonym">Lathyrus oleraceus</name>
    <dbReference type="NCBI Taxonomy" id="3888"/>
    <lineage>
        <taxon>Eukaryota</taxon>
        <taxon>Viridiplantae</taxon>
        <taxon>Streptophyta</taxon>
        <taxon>Embryophyta</taxon>
        <taxon>Tracheophyta</taxon>
        <taxon>Spermatophyta</taxon>
        <taxon>Magnoliopsida</taxon>
        <taxon>eudicotyledons</taxon>
        <taxon>Gunneridae</taxon>
        <taxon>Pentapetalae</taxon>
        <taxon>rosids</taxon>
        <taxon>fabids</taxon>
        <taxon>Fabales</taxon>
        <taxon>Fabaceae</taxon>
        <taxon>Papilionoideae</taxon>
        <taxon>50 kb inversion clade</taxon>
        <taxon>NPAAA clade</taxon>
        <taxon>Hologalegina</taxon>
        <taxon>IRL clade</taxon>
        <taxon>Fabeae</taxon>
        <taxon>Lathyrus</taxon>
    </lineage>
</organism>
<feature type="region of interest" description="Disordered" evidence="1">
    <location>
        <begin position="282"/>
        <end position="306"/>
    </location>
</feature>